<keyword evidence="5" id="KW-1185">Reference proteome</keyword>
<sequence>MADTASGTDPSGTLSDSPSDSPGTDWERVLNPRTVVILGASGRADNPMARPLRWLAERGFAGRVVPVNPKYDELAGLPCAASLADVEGPVDLVLAMVPAARAAEAVQDAGRAGAVAVIVFASGFAEVGPEGAALQEELVAAARETGVRVFGPNCQGIVHTPSRLFASFSAAAERPLTESSGIAYVGQSGAIGGSVLDLAAERGLDLTTWVSTGNQADVDLTEIGRYLVCRPEISVLAVYVENLRDGAAYARMAETAAAHGTALVVLRSGRSAAGKRAAVSHTGAMVGDDTAFRLVSRRHGVVLVDDVEELLAAATMLRGQPRPTGRGVAAVTTSGGAGILAADRCEGLGLRLPELAPETQEKLARLVPEFGALANPVDVTAQLFNRGDRAFGEVCAIVCADPSVDSLLVLVTMVTGQEAVALAEDLAAAMRGGPVPCAVAWLAGPDRTVEARALLTAAGIPVFGSVAVASRVLAELVREPGPDAVAAAPAPPGPLPSDGWELLDAIGVPRPEGRSAATAEEAERIAGELGGPVVLKAEGPAHKSEVGGVRMDVPPAEVGQVAAELLGLGGAVLVQRRAPAGLELLVGATSGGDGWPPVVTVGLGGVATEIHRDLATALAPLDRDAARALLRELRSWPLLAGHRGAEPLAVDAAVDAIVAVSRAATDPTVAELEINPLIVGRDGVVAVDVLVRRTEEER</sequence>
<dbReference type="GO" id="GO:0046872">
    <property type="term" value="F:metal ion binding"/>
    <property type="evidence" value="ECO:0007669"/>
    <property type="project" value="InterPro"/>
</dbReference>
<dbReference type="Gene3D" id="3.40.50.720">
    <property type="entry name" value="NAD(P)-binding Rossmann-like Domain"/>
    <property type="match status" value="1"/>
</dbReference>
<dbReference type="GO" id="GO:0005524">
    <property type="term" value="F:ATP binding"/>
    <property type="evidence" value="ECO:0007669"/>
    <property type="project" value="UniProtKB-UniRule"/>
</dbReference>
<dbReference type="SMART" id="SM00881">
    <property type="entry name" value="CoA_binding"/>
    <property type="match status" value="1"/>
</dbReference>
<evidence type="ECO:0000313" key="5">
    <source>
        <dbReference type="Proteomes" id="UP001143463"/>
    </source>
</evidence>
<proteinExistence type="predicted"/>
<dbReference type="Gene3D" id="3.30.470.20">
    <property type="entry name" value="ATP-grasp fold, B domain"/>
    <property type="match status" value="1"/>
</dbReference>
<dbReference type="Pfam" id="PF13380">
    <property type="entry name" value="CoA_binding_2"/>
    <property type="match status" value="1"/>
</dbReference>
<dbReference type="InterPro" id="IPR032875">
    <property type="entry name" value="Succ_CoA_lig_flav_dom"/>
</dbReference>
<dbReference type="PANTHER" id="PTHR42793">
    <property type="entry name" value="COA BINDING DOMAIN CONTAINING PROTEIN"/>
    <property type="match status" value="1"/>
</dbReference>
<organism evidence="4 5">
    <name type="scientific">Pseudonocardia halophobica</name>
    <dbReference type="NCBI Taxonomy" id="29401"/>
    <lineage>
        <taxon>Bacteria</taxon>
        <taxon>Bacillati</taxon>
        <taxon>Actinomycetota</taxon>
        <taxon>Actinomycetes</taxon>
        <taxon>Pseudonocardiales</taxon>
        <taxon>Pseudonocardiaceae</taxon>
        <taxon>Pseudonocardia</taxon>
    </lineage>
</organism>
<dbReference type="Gene3D" id="3.40.50.261">
    <property type="entry name" value="Succinyl-CoA synthetase domains"/>
    <property type="match status" value="2"/>
</dbReference>
<feature type="region of interest" description="Disordered" evidence="2">
    <location>
        <begin position="1"/>
        <end position="27"/>
    </location>
</feature>
<dbReference type="Pfam" id="PF13607">
    <property type="entry name" value="Succ_CoA_lig"/>
    <property type="match status" value="1"/>
</dbReference>
<keyword evidence="1" id="KW-0067">ATP-binding</keyword>
<accession>A0A9W6L729</accession>
<name>A0A9W6L729_9PSEU</name>
<dbReference type="Pfam" id="PF13549">
    <property type="entry name" value="ATP-grasp_5"/>
    <property type="match status" value="1"/>
</dbReference>
<dbReference type="InterPro" id="IPR016102">
    <property type="entry name" value="Succinyl-CoA_synth-like"/>
</dbReference>
<dbReference type="EMBL" id="BSFQ01000028">
    <property type="protein sequence ID" value="GLL14100.1"/>
    <property type="molecule type" value="Genomic_DNA"/>
</dbReference>
<dbReference type="Gene3D" id="3.30.1490.20">
    <property type="entry name" value="ATP-grasp fold, A domain"/>
    <property type="match status" value="1"/>
</dbReference>
<dbReference type="SUPFAM" id="SSF51735">
    <property type="entry name" value="NAD(P)-binding Rossmann-fold domains"/>
    <property type="match status" value="1"/>
</dbReference>
<dbReference type="RefSeq" id="WP_197040803.1">
    <property type="nucleotide sequence ID" value="NZ_BSFQ01000028.1"/>
</dbReference>
<dbReference type="InterPro" id="IPR036291">
    <property type="entry name" value="NAD(P)-bd_dom_sf"/>
</dbReference>
<dbReference type="InterPro" id="IPR003781">
    <property type="entry name" value="CoA-bd"/>
</dbReference>
<dbReference type="PANTHER" id="PTHR42793:SF1">
    <property type="entry name" value="PEPTIDYL-LYSINE N-ACETYLTRANSFERASE PATZ"/>
    <property type="match status" value="1"/>
</dbReference>
<evidence type="ECO:0000259" key="3">
    <source>
        <dbReference type="PROSITE" id="PS50975"/>
    </source>
</evidence>
<protein>
    <submittedName>
        <fullName evidence="4">CoA-binding protein</fullName>
    </submittedName>
</protein>
<feature type="compositionally biased region" description="Polar residues" evidence="2">
    <location>
        <begin position="1"/>
        <end position="22"/>
    </location>
</feature>
<keyword evidence="1" id="KW-0547">Nucleotide-binding</keyword>
<evidence type="ECO:0000256" key="1">
    <source>
        <dbReference type="PROSITE-ProRule" id="PRU00409"/>
    </source>
</evidence>
<dbReference type="Proteomes" id="UP001143463">
    <property type="component" value="Unassembled WGS sequence"/>
</dbReference>
<gene>
    <name evidence="4" type="ORF">GCM10017577_52460</name>
</gene>
<dbReference type="SUPFAM" id="SSF56059">
    <property type="entry name" value="Glutathione synthetase ATP-binding domain-like"/>
    <property type="match status" value="1"/>
</dbReference>
<dbReference type="InterPro" id="IPR013815">
    <property type="entry name" value="ATP_grasp_subdomain_1"/>
</dbReference>
<dbReference type="Pfam" id="PF19045">
    <property type="entry name" value="Ligase_CoA_2"/>
    <property type="match status" value="1"/>
</dbReference>
<evidence type="ECO:0000313" key="4">
    <source>
        <dbReference type="EMBL" id="GLL14100.1"/>
    </source>
</evidence>
<evidence type="ECO:0000256" key="2">
    <source>
        <dbReference type="SAM" id="MobiDB-lite"/>
    </source>
</evidence>
<dbReference type="SUPFAM" id="SSF52210">
    <property type="entry name" value="Succinyl-CoA synthetase domains"/>
    <property type="match status" value="2"/>
</dbReference>
<dbReference type="InterPro" id="IPR011761">
    <property type="entry name" value="ATP-grasp"/>
</dbReference>
<dbReference type="GO" id="GO:0043758">
    <property type="term" value="F:acetate-CoA ligase (ADP-forming) activity"/>
    <property type="evidence" value="ECO:0007669"/>
    <property type="project" value="InterPro"/>
</dbReference>
<dbReference type="AlphaFoldDB" id="A0A9W6L729"/>
<dbReference type="InterPro" id="IPR043938">
    <property type="entry name" value="Ligase_CoA_dom"/>
</dbReference>
<feature type="domain" description="ATP-grasp" evidence="3">
    <location>
        <begin position="500"/>
        <end position="695"/>
    </location>
</feature>
<dbReference type="PROSITE" id="PS50975">
    <property type="entry name" value="ATP_GRASP"/>
    <property type="match status" value="1"/>
</dbReference>
<comment type="caution">
    <text evidence="4">The sequence shown here is derived from an EMBL/GenBank/DDBJ whole genome shotgun (WGS) entry which is preliminary data.</text>
</comment>
<reference evidence="4" key="2">
    <citation type="submission" date="2023-01" db="EMBL/GenBank/DDBJ databases">
        <authorList>
            <person name="Sun Q."/>
            <person name="Evtushenko L."/>
        </authorList>
    </citation>
    <scope>NUCLEOTIDE SEQUENCE</scope>
    <source>
        <strain evidence="4">VKM Ac-1069</strain>
    </source>
</reference>
<reference evidence="4" key="1">
    <citation type="journal article" date="2014" name="Int. J. Syst. Evol. Microbiol.">
        <title>Complete genome sequence of Corynebacterium casei LMG S-19264T (=DSM 44701T), isolated from a smear-ripened cheese.</title>
        <authorList>
            <consortium name="US DOE Joint Genome Institute (JGI-PGF)"/>
            <person name="Walter F."/>
            <person name="Albersmeier A."/>
            <person name="Kalinowski J."/>
            <person name="Ruckert C."/>
        </authorList>
    </citation>
    <scope>NUCLEOTIDE SEQUENCE</scope>
    <source>
        <strain evidence="4">VKM Ac-1069</strain>
    </source>
</reference>